<evidence type="ECO:0000256" key="3">
    <source>
        <dbReference type="ARBA" id="ARBA00022490"/>
    </source>
</evidence>
<proteinExistence type="inferred from homology"/>
<dbReference type="GO" id="GO:0005978">
    <property type="term" value="P:glycogen biosynthetic process"/>
    <property type="evidence" value="ECO:0007669"/>
    <property type="project" value="UniProtKB-KW"/>
</dbReference>
<keyword evidence="15" id="KW-1185">Reference proteome</keyword>
<evidence type="ECO:0000256" key="6">
    <source>
        <dbReference type="ARBA" id="ARBA00023056"/>
    </source>
</evidence>
<keyword evidence="7" id="KW-0325">Glycoprotein</keyword>
<evidence type="ECO:0000256" key="11">
    <source>
        <dbReference type="ARBA" id="ARBA00050886"/>
    </source>
</evidence>
<dbReference type="GO" id="GO:0005737">
    <property type="term" value="C:cytoplasm"/>
    <property type="evidence" value="ECO:0007669"/>
    <property type="project" value="UniProtKB-SubCell"/>
</dbReference>
<dbReference type="STRING" id="1965070.A0A3S4QN08"/>
<keyword evidence="6" id="KW-0320">Glycogen biosynthesis</keyword>
<name>A0A3S4QN08_9ACAR</name>
<feature type="non-terminal residue" evidence="14">
    <location>
        <position position="1"/>
    </location>
</feature>
<keyword evidence="4" id="KW-0808">Transferase</keyword>
<dbReference type="CDD" id="cd02537">
    <property type="entry name" value="GT8_Glycogenin"/>
    <property type="match status" value="1"/>
</dbReference>
<evidence type="ECO:0000256" key="7">
    <source>
        <dbReference type="ARBA" id="ARBA00023180"/>
    </source>
</evidence>
<comment type="function">
    <text evidence="13">Self-glucosylating initiator of glycogen synthesis. It catalyzes the formation of a short alpha (1,4)-glucosyl chain covalently attached via a glucose 1-O-tyrosyl linkage to internal tyrosine residues and these chains act as primers for the elongation reaction catalyzed by glycogen synthase.</text>
</comment>
<reference evidence="14 15" key="1">
    <citation type="journal article" date="2018" name="Gigascience">
        <title>Genomes of trombidid mites reveal novel predicted allergens and laterally-transferred genes associated with secondary metabolism.</title>
        <authorList>
            <person name="Dong X."/>
            <person name="Chaisiri K."/>
            <person name="Xia D."/>
            <person name="Armstrong S.D."/>
            <person name="Fang Y."/>
            <person name="Donnelly M.J."/>
            <person name="Kadowaki T."/>
            <person name="McGarry J.W."/>
            <person name="Darby A.C."/>
            <person name="Makepeace B.L."/>
        </authorList>
    </citation>
    <scope>NUCLEOTIDE SEQUENCE [LARGE SCALE GENOMIC DNA]</scope>
    <source>
        <strain evidence="14">UoL-WK</strain>
    </source>
</reference>
<comment type="similarity">
    <text evidence="9">Belongs to the glycosyltransferase 8 family. Glycogenin subfamily.</text>
</comment>
<dbReference type="GO" id="GO:0046872">
    <property type="term" value="F:metal ion binding"/>
    <property type="evidence" value="ECO:0007669"/>
    <property type="project" value="UniProtKB-KW"/>
</dbReference>
<evidence type="ECO:0000256" key="2">
    <source>
        <dbReference type="ARBA" id="ARBA00004496"/>
    </source>
</evidence>
<evidence type="ECO:0000313" key="15">
    <source>
        <dbReference type="Proteomes" id="UP000285301"/>
    </source>
</evidence>
<gene>
    <name evidence="14" type="ORF">B4U79_10157</name>
</gene>
<comment type="subcellular location">
    <subcellularLocation>
        <location evidence="2">Cytoplasm</location>
    </subcellularLocation>
</comment>
<evidence type="ECO:0000256" key="9">
    <source>
        <dbReference type="ARBA" id="ARBA00038162"/>
    </source>
</evidence>
<comment type="cofactor">
    <cofactor evidence="1">
        <name>Mn(2+)</name>
        <dbReference type="ChEBI" id="CHEBI:29035"/>
    </cofactor>
</comment>
<dbReference type="AlphaFoldDB" id="A0A3S4QN08"/>
<dbReference type="InterPro" id="IPR029044">
    <property type="entry name" value="Nucleotide-diphossugar_trans"/>
</dbReference>
<evidence type="ECO:0000256" key="12">
    <source>
        <dbReference type="ARBA" id="ARBA00052293"/>
    </source>
</evidence>
<dbReference type="InterPro" id="IPR002495">
    <property type="entry name" value="Glyco_trans_8"/>
</dbReference>
<dbReference type="Proteomes" id="UP000285301">
    <property type="component" value="Unassembled WGS sequence"/>
</dbReference>
<evidence type="ECO:0000256" key="10">
    <source>
        <dbReference type="ARBA" id="ARBA00038934"/>
    </source>
</evidence>
<organism evidence="14 15">
    <name type="scientific">Dinothrombium tinctorium</name>
    <dbReference type="NCBI Taxonomy" id="1965070"/>
    <lineage>
        <taxon>Eukaryota</taxon>
        <taxon>Metazoa</taxon>
        <taxon>Ecdysozoa</taxon>
        <taxon>Arthropoda</taxon>
        <taxon>Chelicerata</taxon>
        <taxon>Arachnida</taxon>
        <taxon>Acari</taxon>
        <taxon>Acariformes</taxon>
        <taxon>Trombidiformes</taxon>
        <taxon>Prostigmata</taxon>
        <taxon>Anystina</taxon>
        <taxon>Parasitengona</taxon>
        <taxon>Trombidioidea</taxon>
        <taxon>Trombidiidae</taxon>
        <taxon>Dinothrombium</taxon>
    </lineage>
</organism>
<dbReference type="InterPro" id="IPR050587">
    <property type="entry name" value="GNT1/Glycosyltrans_8"/>
</dbReference>
<evidence type="ECO:0000256" key="13">
    <source>
        <dbReference type="ARBA" id="ARBA00057883"/>
    </source>
</evidence>
<dbReference type="PANTHER" id="PTHR11183">
    <property type="entry name" value="GLYCOGENIN SUBFAMILY MEMBER"/>
    <property type="match status" value="1"/>
</dbReference>
<keyword evidence="8" id="KW-0464">Manganese</keyword>
<protein>
    <recommendedName>
        <fullName evidence="10">glycogenin glucosyltransferase</fullName>
        <ecNumber evidence="10">2.4.1.186</ecNumber>
    </recommendedName>
</protein>
<dbReference type="EMBL" id="NCKU01004699">
    <property type="protein sequence ID" value="RWS05563.1"/>
    <property type="molecule type" value="Genomic_DNA"/>
</dbReference>
<evidence type="ECO:0000256" key="4">
    <source>
        <dbReference type="ARBA" id="ARBA00022679"/>
    </source>
</evidence>
<keyword evidence="5" id="KW-0479">Metal-binding</keyword>
<dbReference type="OrthoDB" id="2014201at2759"/>
<dbReference type="FunFam" id="3.90.550.10:FF:000092">
    <property type="entry name" value="Glycogenin 2"/>
    <property type="match status" value="1"/>
</dbReference>
<dbReference type="GO" id="GO:0008466">
    <property type="term" value="F:glycogenin glucosyltransferase activity"/>
    <property type="evidence" value="ECO:0007669"/>
    <property type="project" value="UniProtKB-EC"/>
</dbReference>
<dbReference type="EC" id="2.4.1.186" evidence="10"/>
<dbReference type="Gene3D" id="3.90.550.10">
    <property type="entry name" value="Spore Coat Polysaccharide Biosynthesis Protein SpsA, Chain A"/>
    <property type="match status" value="1"/>
</dbReference>
<comment type="catalytic activity">
    <reaction evidence="11">
        <text>[1,4-alpha-D-glucosyl](n)-L-tyrosyl-[glycogenin] + UDP-alpha-D-glucose = [1,4-alpha-D-glucosyl](n+1)-L-tyrosyl-[glycogenin] + UDP + H(+)</text>
        <dbReference type="Rhea" id="RHEA:56560"/>
        <dbReference type="Rhea" id="RHEA-COMP:14606"/>
        <dbReference type="Rhea" id="RHEA-COMP:14607"/>
        <dbReference type="ChEBI" id="CHEBI:15378"/>
        <dbReference type="ChEBI" id="CHEBI:58223"/>
        <dbReference type="ChEBI" id="CHEBI:58885"/>
        <dbReference type="ChEBI" id="CHEBI:140574"/>
        <dbReference type="EC" id="2.4.1.186"/>
    </reaction>
</comment>
<sequence>SLFGRWPLTYAFTFAKAANEAFVTLSTNDTYCLGALVLGHSLRNVNTTRTLVILITSSVSQRMRNILSTVFDVVKEVNLIDSKDETILALMKRPELGVTLTKLHCWQLTEYSKCVFLDADCLVLKNIDELFEKEELSAVADIGWPDCFNTGVFVFRPSQETFSQLVALLAKDGSFDGGDQGLLNMYFSDWAHKDISKHLSFIYNMSSLSVYSYLPAYKQFGANVKVVHFIGSMKPWMYGYNANTGEVKTPPFCRDVQALEHISLWWQIFMSKVQPQLSPECSGLAADLSRLKIGEGSGEYQGSSAPVDDKQRRANWESGNVDYLGADRFENIQKKLDEAISKPK</sequence>
<keyword evidence="3" id="KW-0963">Cytoplasm</keyword>
<evidence type="ECO:0000256" key="1">
    <source>
        <dbReference type="ARBA" id="ARBA00001936"/>
    </source>
</evidence>
<comment type="caution">
    <text evidence="14">The sequence shown here is derived from an EMBL/GenBank/DDBJ whole genome shotgun (WGS) entry which is preliminary data.</text>
</comment>
<dbReference type="Pfam" id="PF01501">
    <property type="entry name" value="Glyco_transf_8"/>
    <property type="match status" value="1"/>
</dbReference>
<dbReference type="SUPFAM" id="SSF53448">
    <property type="entry name" value="Nucleotide-diphospho-sugar transferases"/>
    <property type="match status" value="1"/>
</dbReference>
<evidence type="ECO:0000313" key="14">
    <source>
        <dbReference type="EMBL" id="RWS05563.1"/>
    </source>
</evidence>
<comment type="catalytic activity">
    <reaction evidence="12">
        <text>L-tyrosyl-[glycogenin] + UDP-alpha-D-glucose = alpha-D-glucosyl-L-tyrosyl-[glycogenin] + UDP + H(+)</text>
        <dbReference type="Rhea" id="RHEA:23360"/>
        <dbReference type="Rhea" id="RHEA-COMP:14604"/>
        <dbReference type="Rhea" id="RHEA-COMP:14605"/>
        <dbReference type="ChEBI" id="CHEBI:15378"/>
        <dbReference type="ChEBI" id="CHEBI:46858"/>
        <dbReference type="ChEBI" id="CHEBI:58223"/>
        <dbReference type="ChEBI" id="CHEBI:58885"/>
        <dbReference type="ChEBI" id="CHEBI:140573"/>
        <dbReference type="EC" id="2.4.1.186"/>
    </reaction>
</comment>
<accession>A0A3S4QN08</accession>
<evidence type="ECO:0000256" key="5">
    <source>
        <dbReference type="ARBA" id="ARBA00022723"/>
    </source>
</evidence>
<evidence type="ECO:0000256" key="8">
    <source>
        <dbReference type="ARBA" id="ARBA00023211"/>
    </source>
</evidence>